<gene>
    <name evidence="5" type="primary">Piso0_000015</name>
    <name evidence="5" type="ORF">GNLVRS01_PISO0A00308g</name>
</gene>
<dbReference type="AlphaFoldDB" id="G8YUB3"/>
<dbReference type="OrthoDB" id="2735536at2759"/>
<dbReference type="Proteomes" id="UP000005222">
    <property type="component" value="Chromosome A"/>
</dbReference>
<dbReference type="InterPro" id="IPR050425">
    <property type="entry name" value="NAD(P)_dehydrat-like"/>
</dbReference>
<feature type="region of interest" description="Disordered" evidence="3">
    <location>
        <begin position="285"/>
        <end position="304"/>
    </location>
</feature>
<protein>
    <submittedName>
        <fullName evidence="5">Piso0_000015 protein</fullName>
    </submittedName>
</protein>
<dbReference type="InterPro" id="IPR001509">
    <property type="entry name" value="Epimerase_deHydtase"/>
</dbReference>
<dbReference type="Gene3D" id="3.40.50.720">
    <property type="entry name" value="NAD(P)-binding Rossmann-like Domain"/>
    <property type="match status" value="1"/>
</dbReference>
<dbReference type="HOGENOM" id="CLU_007383_9_2_1"/>
<evidence type="ECO:0000256" key="1">
    <source>
        <dbReference type="ARBA" id="ARBA00023002"/>
    </source>
</evidence>
<dbReference type="eggNOG" id="KOG1502">
    <property type="taxonomic scope" value="Eukaryota"/>
</dbReference>
<reference evidence="5 6" key="1">
    <citation type="journal article" date="2012" name="G3 (Bethesda)">
        <title>Pichia sorbitophila, an interspecies yeast hybrid reveals early steps of genome resolution following polyploidization.</title>
        <authorList>
            <person name="Leh Louis V."/>
            <person name="Despons L."/>
            <person name="Friedrich A."/>
            <person name="Martin T."/>
            <person name="Durrens P."/>
            <person name="Casaregola S."/>
            <person name="Neuveglise C."/>
            <person name="Fairhead C."/>
            <person name="Marck C."/>
            <person name="Cruz J.A."/>
            <person name="Straub M.L."/>
            <person name="Kugler V."/>
            <person name="Sacerdot C."/>
            <person name="Uzunov Z."/>
            <person name="Thierry A."/>
            <person name="Weiss S."/>
            <person name="Bleykasten C."/>
            <person name="De Montigny J."/>
            <person name="Jacques N."/>
            <person name="Jung P."/>
            <person name="Lemaire M."/>
            <person name="Mallet S."/>
            <person name="Morel G."/>
            <person name="Richard G.F."/>
            <person name="Sarkar A."/>
            <person name="Savel G."/>
            <person name="Schacherer J."/>
            <person name="Seret M.L."/>
            <person name="Talla E."/>
            <person name="Samson G."/>
            <person name="Jubin C."/>
            <person name="Poulain J."/>
            <person name="Vacherie B."/>
            <person name="Barbe V."/>
            <person name="Pelletier E."/>
            <person name="Sherman D.J."/>
            <person name="Westhof E."/>
            <person name="Weissenbach J."/>
            <person name="Baret P.V."/>
            <person name="Wincker P."/>
            <person name="Gaillardin C."/>
            <person name="Dujon B."/>
            <person name="Souciet J.L."/>
        </authorList>
    </citation>
    <scope>NUCLEOTIDE SEQUENCE [LARGE SCALE GENOMIC DNA]</scope>
    <source>
        <strain evidence="6">ATCC MYA-4447 / BCRC 22081 / CBS 7064 / NBRC 10061 / NRRL Y-12695</strain>
    </source>
</reference>
<proteinExistence type="inferred from homology"/>
<evidence type="ECO:0000313" key="6">
    <source>
        <dbReference type="Proteomes" id="UP000005222"/>
    </source>
</evidence>
<dbReference type="GO" id="GO:0016616">
    <property type="term" value="F:oxidoreductase activity, acting on the CH-OH group of donors, NAD or NADP as acceptor"/>
    <property type="evidence" value="ECO:0007669"/>
    <property type="project" value="TreeGrafter"/>
</dbReference>
<dbReference type="CDD" id="cd05227">
    <property type="entry name" value="AR_SDR_e"/>
    <property type="match status" value="1"/>
</dbReference>
<evidence type="ECO:0000259" key="4">
    <source>
        <dbReference type="Pfam" id="PF01370"/>
    </source>
</evidence>
<evidence type="ECO:0000313" key="5">
    <source>
        <dbReference type="EMBL" id="CCE72446.1"/>
    </source>
</evidence>
<dbReference type="PANTHER" id="PTHR10366:SF564">
    <property type="entry name" value="STEROL-4-ALPHA-CARBOXYLATE 3-DEHYDROGENASE, DECARBOXYLATING"/>
    <property type="match status" value="1"/>
</dbReference>
<dbReference type="STRING" id="559304.G8YUB3"/>
<dbReference type="InParanoid" id="G8YUB3"/>
<dbReference type="FunFam" id="3.40.50.720:FF:000191">
    <property type="entry name" value="Methylglyoxal reductase (NADPH-dependent)"/>
    <property type="match status" value="1"/>
</dbReference>
<organism evidence="5 6">
    <name type="scientific">Pichia sorbitophila (strain ATCC MYA-4447 / BCRC 22081 / CBS 7064 / NBRC 10061 / NRRL Y-12695)</name>
    <name type="common">Hybrid yeast</name>
    <dbReference type="NCBI Taxonomy" id="559304"/>
    <lineage>
        <taxon>Eukaryota</taxon>
        <taxon>Fungi</taxon>
        <taxon>Dikarya</taxon>
        <taxon>Ascomycota</taxon>
        <taxon>Saccharomycotina</taxon>
        <taxon>Pichiomycetes</taxon>
        <taxon>Debaryomycetaceae</taxon>
        <taxon>Millerozyma</taxon>
    </lineage>
</organism>
<name>G8YUB3_PICSO</name>
<dbReference type="InterPro" id="IPR036291">
    <property type="entry name" value="NAD(P)-bd_dom_sf"/>
</dbReference>
<keyword evidence="6" id="KW-1185">Reference proteome</keyword>
<feature type="domain" description="NAD-dependent epimerase/dehydratase" evidence="4">
    <location>
        <begin position="6"/>
        <end position="254"/>
    </location>
</feature>
<comment type="similarity">
    <text evidence="2">Belongs to the NAD(P)-dependent epimerase/dehydratase family. Dihydroflavonol-4-reductase subfamily.</text>
</comment>
<sequence>MSKETVFVSGASGFIALHTVKVLIEEGYKVVGSVRSTEKGENIKKLLKSDDFSYEIVPDIGKPGAFDEALQKHTEVTAFLHIASPFHFKITDPIKDLVEPAVEGTKNALKAIHKYGANVKRVVVTSSYAAIMDIEKVSSPEVVSTEETWNPITLEDASKDPIRGYLASKTFAEKAAWDFVKAEKPNFALSTVNPVYVFGPQAFAEEVKSELNTSSEIINAITKLKENDEIPSSSGFFIDVRDVAKAHLKAFSSEETIGQRLLMSDRFFVAQDILDIYHKNFPKEAAKSPKGTPGSGEKASEGAAKIDNSKTRKLLGFEFISLEKSVVDSISQIINAQNNK</sequence>
<dbReference type="SUPFAM" id="SSF51735">
    <property type="entry name" value="NAD(P)-binding Rossmann-fold domains"/>
    <property type="match status" value="1"/>
</dbReference>
<dbReference type="EMBL" id="FO082059">
    <property type="protein sequence ID" value="CCE72446.1"/>
    <property type="molecule type" value="Genomic_DNA"/>
</dbReference>
<dbReference type="Pfam" id="PF01370">
    <property type="entry name" value="Epimerase"/>
    <property type="match status" value="1"/>
</dbReference>
<keyword evidence="1" id="KW-0560">Oxidoreductase</keyword>
<dbReference type="FunCoup" id="G8YUB3">
    <property type="interactions" value="425"/>
</dbReference>
<accession>G8YUB3</accession>
<dbReference type="OMA" id="IGREFRF"/>
<evidence type="ECO:0000256" key="2">
    <source>
        <dbReference type="ARBA" id="ARBA00023445"/>
    </source>
</evidence>
<evidence type="ECO:0000256" key="3">
    <source>
        <dbReference type="SAM" id="MobiDB-lite"/>
    </source>
</evidence>
<dbReference type="PANTHER" id="PTHR10366">
    <property type="entry name" value="NAD DEPENDENT EPIMERASE/DEHYDRATASE"/>
    <property type="match status" value="1"/>
</dbReference>